<dbReference type="AlphaFoldDB" id="X1CE76"/>
<dbReference type="EMBL" id="BART01028602">
    <property type="protein sequence ID" value="GAG91422.1"/>
    <property type="molecule type" value="Genomic_DNA"/>
</dbReference>
<comment type="caution">
    <text evidence="1">The sequence shown here is derived from an EMBL/GenBank/DDBJ whole genome shotgun (WGS) entry which is preliminary data.</text>
</comment>
<feature type="non-terminal residue" evidence="1">
    <location>
        <position position="1"/>
    </location>
</feature>
<organism evidence="1">
    <name type="scientific">marine sediment metagenome</name>
    <dbReference type="NCBI Taxonomy" id="412755"/>
    <lineage>
        <taxon>unclassified sequences</taxon>
        <taxon>metagenomes</taxon>
        <taxon>ecological metagenomes</taxon>
    </lineage>
</organism>
<protein>
    <submittedName>
        <fullName evidence="1">Uncharacterized protein</fullName>
    </submittedName>
</protein>
<accession>X1CE76</accession>
<name>X1CE76_9ZZZZ</name>
<proteinExistence type="predicted"/>
<evidence type="ECO:0000313" key="1">
    <source>
        <dbReference type="EMBL" id="GAG91422.1"/>
    </source>
</evidence>
<reference evidence="1" key="1">
    <citation type="journal article" date="2014" name="Front. Microbiol.">
        <title>High frequency of phylogenetically diverse reductive dehalogenase-homologous genes in deep subseafloor sedimentary metagenomes.</title>
        <authorList>
            <person name="Kawai M."/>
            <person name="Futagami T."/>
            <person name="Toyoda A."/>
            <person name="Takaki Y."/>
            <person name="Nishi S."/>
            <person name="Hori S."/>
            <person name="Arai W."/>
            <person name="Tsubouchi T."/>
            <person name="Morono Y."/>
            <person name="Uchiyama I."/>
            <person name="Ito T."/>
            <person name="Fujiyama A."/>
            <person name="Inagaki F."/>
            <person name="Takami H."/>
        </authorList>
    </citation>
    <scope>NUCLEOTIDE SEQUENCE</scope>
    <source>
        <strain evidence="1">Expedition CK06-06</strain>
    </source>
</reference>
<gene>
    <name evidence="1" type="ORF">S01H4_50384</name>
</gene>
<sequence>ISYSGVGASLRDAGGWLQLAGYNLGEASLTKAGDELIEANGYMSAYYDSVWWWTSRIFDWIVENMDGDGEPYVLTWQKIVEVWYANDFEARTVTIACIDRMRQLIWDEPFNVIWAAKPEVSPWE</sequence>